<evidence type="ECO:0000313" key="1">
    <source>
        <dbReference type="EMBL" id="KAI5680678.1"/>
    </source>
</evidence>
<gene>
    <name evidence="1" type="ORF">M9H77_01905</name>
</gene>
<protein>
    <submittedName>
        <fullName evidence="1">Uncharacterized protein</fullName>
    </submittedName>
</protein>
<proteinExistence type="predicted"/>
<sequence>MVSNEPSILYTIVTDDDVEMNHSDEEYVASSQSESDNDIEEKDLQAPVIPVTENTIPISNVIQEVQVLFQMGCMYNRACSPNYVFKFLFWCFVPCIDGFQYCRPVISADGTHLRGSYKGVLLITSTWDANNHLFSLSFAIVDKESSES</sequence>
<comment type="caution">
    <text evidence="1">The sequence shown here is derived from an EMBL/GenBank/DDBJ whole genome shotgun (WGS) entry which is preliminary data.</text>
</comment>
<evidence type="ECO:0000313" key="2">
    <source>
        <dbReference type="Proteomes" id="UP001060085"/>
    </source>
</evidence>
<organism evidence="1 2">
    <name type="scientific">Catharanthus roseus</name>
    <name type="common">Madagascar periwinkle</name>
    <name type="synonym">Vinca rosea</name>
    <dbReference type="NCBI Taxonomy" id="4058"/>
    <lineage>
        <taxon>Eukaryota</taxon>
        <taxon>Viridiplantae</taxon>
        <taxon>Streptophyta</taxon>
        <taxon>Embryophyta</taxon>
        <taxon>Tracheophyta</taxon>
        <taxon>Spermatophyta</taxon>
        <taxon>Magnoliopsida</taxon>
        <taxon>eudicotyledons</taxon>
        <taxon>Gunneridae</taxon>
        <taxon>Pentapetalae</taxon>
        <taxon>asterids</taxon>
        <taxon>lamiids</taxon>
        <taxon>Gentianales</taxon>
        <taxon>Apocynaceae</taxon>
        <taxon>Rauvolfioideae</taxon>
        <taxon>Vinceae</taxon>
        <taxon>Catharanthinae</taxon>
        <taxon>Catharanthus</taxon>
    </lineage>
</organism>
<keyword evidence="2" id="KW-1185">Reference proteome</keyword>
<accession>A0ACC0C6T6</accession>
<dbReference type="Proteomes" id="UP001060085">
    <property type="component" value="Linkage Group LG01"/>
</dbReference>
<dbReference type="EMBL" id="CM044701">
    <property type="protein sequence ID" value="KAI5680678.1"/>
    <property type="molecule type" value="Genomic_DNA"/>
</dbReference>
<name>A0ACC0C6T6_CATRO</name>
<reference evidence="2" key="1">
    <citation type="journal article" date="2023" name="Nat. Plants">
        <title>Single-cell RNA sequencing provides a high-resolution roadmap for understanding the multicellular compartmentation of specialized metabolism.</title>
        <authorList>
            <person name="Sun S."/>
            <person name="Shen X."/>
            <person name="Li Y."/>
            <person name="Li Y."/>
            <person name="Wang S."/>
            <person name="Li R."/>
            <person name="Zhang H."/>
            <person name="Shen G."/>
            <person name="Guo B."/>
            <person name="Wei J."/>
            <person name="Xu J."/>
            <person name="St-Pierre B."/>
            <person name="Chen S."/>
            <person name="Sun C."/>
        </authorList>
    </citation>
    <scope>NUCLEOTIDE SEQUENCE [LARGE SCALE GENOMIC DNA]</scope>
</reference>